<evidence type="ECO:0000313" key="4">
    <source>
        <dbReference type="Proteomes" id="UP001642540"/>
    </source>
</evidence>
<feature type="chain" id="PRO_5047240412" evidence="2">
    <location>
        <begin position="24"/>
        <end position="762"/>
    </location>
</feature>
<sequence>MAPFMSKVVCAVIALQQFSALLAQFVDRVDLNSQLEIFKKCSVNVVVNHAEFDKKDEFSGSYEIVPYNFPVILSFIRYNLTKEIKLTKKKRSRGSGLFCGNKKMGLVPSQGFYFYAPPHPKSFCFVQVYVAPKSCQEEWRLNVPQPIRRKYIYSVIPDSFLNPIFDLRTSMRTENAEEFSLEKANLIFIYVHRRPYECFATADCIFNLVDFLWSNPYEYSENGVLPTKILFEVEPFSNEGLGIVTSASVFTCSDYKNIHNLFYKYCMQMRKKHHTVKYTCLRAVTTFWWEAPELMTYSNLKGITSWKQLDAYRSKCRQNVLVTRLEHTPVTTDQLYLSDLTNQIKAANGSVQIEPFLVPLVCTNCTIDSYMQSRVIEMNIFPTFDLVVSPFPRTQFSVTTDSNRVHFVTCSPLEKEGYLSLLGYVSAFDVGTWITAFVASVISGRLWYKYAKMPTFKVKRNNDKCFQAFFVYNVLLAQGTSAINKMRWITGSWIITGIVLTYFYQGDNINRLIAPILKSKLESFDAMLAENLTVYSPFVETAEMKAELNELLLTYGWNDTMSEVSGLNDIDDLSVLKTVFGAIFYRKNVRITYQEVISILSRITETPHTLTTVIPTLDFDYFVTKISKCDKYVYVDTLDKVERMKLQLKKHGISGKRTTVSNHAYGQMFNEWMFRGNPWPLDWFTLKVHSLFQSGIVQLWRSWKFRVETWTDTVQLARNVTNSAKPVSTGDNFVVVFYVHTILLGVAWVTFVFEARLVLQNG</sequence>
<dbReference type="EMBL" id="CAXLJM020000050">
    <property type="protein sequence ID" value="CAL8114609.1"/>
    <property type="molecule type" value="Genomic_DNA"/>
</dbReference>
<keyword evidence="1" id="KW-1133">Transmembrane helix</keyword>
<feature type="transmembrane region" description="Helical" evidence="1">
    <location>
        <begin position="488"/>
        <end position="504"/>
    </location>
</feature>
<feature type="non-terminal residue" evidence="3">
    <location>
        <position position="762"/>
    </location>
</feature>
<name>A0ABP1QY81_9HEXA</name>
<keyword evidence="2" id="KW-0732">Signal</keyword>
<evidence type="ECO:0000313" key="3">
    <source>
        <dbReference type="EMBL" id="CAL8114609.1"/>
    </source>
</evidence>
<feature type="transmembrane region" description="Helical" evidence="1">
    <location>
        <begin position="733"/>
        <end position="753"/>
    </location>
</feature>
<feature type="transmembrane region" description="Helical" evidence="1">
    <location>
        <begin position="465"/>
        <end position="482"/>
    </location>
</feature>
<organism evidence="3 4">
    <name type="scientific">Orchesella dallaii</name>
    <dbReference type="NCBI Taxonomy" id="48710"/>
    <lineage>
        <taxon>Eukaryota</taxon>
        <taxon>Metazoa</taxon>
        <taxon>Ecdysozoa</taxon>
        <taxon>Arthropoda</taxon>
        <taxon>Hexapoda</taxon>
        <taxon>Collembola</taxon>
        <taxon>Entomobryomorpha</taxon>
        <taxon>Entomobryoidea</taxon>
        <taxon>Orchesellidae</taxon>
        <taxon>Orchesellinae</taxon>
        <taxon>Orchesella</taxon>
    </lineage>
</organism>
<feature type="transmembrane region" description="Helical" evidence="1">
    <location>
        <begin position="421"/>
        <end position="444"/>
    </location>
</feature>
<comment type="caution">
    <text evidence="3">The sequence shown here is derived from an EMBL/GenBank/DDBJ whole genome shotgun (WGS) entry which is preliminary data.</text>
</comment>
<accession>A0ABP1QY81</accession>
<proteinExistence type="predicted"/>
<keyword evidence="4" id="KW-1185">Reference proteome</keyword>
<dbReference type="Proteomes" id="UP001642540">
    <property type="component" value="Unassembled WGS sequence"/>
</dbReference>
<gene>
    <name evidence="3" type="ORF">ODALV1_LOCUS16539</name>
</gene>
<keyword evidence="1" id="KW-0472">Membrane</keyword>
<feature type="signal peptide" evidence="2">
    <location>
        <begin position="1"/>
        <end position="23"/>
    </location>
</feature>
<evidence type="ECO:0000256" key="1">
    <source>
        <dbReference type="SAM" id="Phobius"/>
    </source>
</evidence>
<reference evidence="3 4" key="1">
    <citation type="submission" date="2024-08" db="EMBL/GenBank/DDBJ databases">
        <authorList>
            <person name="Cucini C."/>
            <person name="Frati F."/>
        </authorList>
    </citation>
    <scope>NUCLEOTIDE SEQUENCE [LARGE SCALE GENOMIC DNA]</scope>
</reference>
<protein>
    <submittedName>
        <fullName evidence="3">Uncharacterized protein</fullName>
    </submittedName>
</protein>
<keyword evidence="1" id="KW-0812">Transmembrane</keyword>
<evidence type="ECO:0000256" key="2">
    <source>
        <dbReference type="SAM" id="SignalP"/>
    </source>
</evidence>